<evidence type="ECO:0000313" key="1">
    <source>
        <dbReference type="EMBL" id="KAJ9482254.1"/>
    </source>
</evidence>
<dbReference type="AlphaFoldDB" id="A0AAI9T944"/>
<accession>A0AAI9T944</accession>
<name>A0AAI9T944_PENTH</name>
<proteinExistence type="predicted"/>
<evidence type="ECO:0000313" key="2">
    <source>
        <dbReference type="Proteomes" id="UP001227192"/>
    </source>
</evidence>
<dbReference type="EMBL" id="LACB01000590">
    <property type="protein sequence ID" value="KAJ9482254.1"/>
    <property type="molecule type" value="Genomic_DNA"/>
</dbReference>
<protein>
    <submittedName>
        <fullName evidence="1">Uncharacterized protein</fullName>
    </submittedName>
</protein>
<gene>
    <name evidence="1" type="ORF">VN97_g11186</name>
</gene>
<sequence>MSWKTTKQEAQRDDYGTELVKKLKANDTKTSQIWKACLCIPIWHIFIAQILDTVDFPIALPVGDLSRYTHPWKESESLEA</sequence>
<comment type="caution">
    <text evidence="1">The sequence shown here is derived from an EMBL/GenBank/DDBJ whole genome shotgun (WGS) entry which is preliminary data.</text>
</comment>
<reference evidence="1" key="2">
    <citation type="journal article" date="2016" name="Fungal Biol.">
        <title>Ochratoxin A production by Penicillium thymicola.</title>
        <authorList>
            <person name="Nguyen H.D.T."/>
            <person name="McMullin D.R."/>
            <person name="Ponomareva E."/>
            <person name="Riley R."/>
            <person name="Pomraning K.R."/>
            <person name="Baker S.E."/>
            <person name="Seifert K.A."/>
        </authorList>
    </citation>
    <scope>NUCLEOTIDE SEQUENCE</scope>
    <source>
        <strain evidence="1">DAOM 180753</strain>
    </source>
</reference>
<dbReference type="Proteomes" id="UP001227192">
    <property type="component" value="Unassembled WGS sequence"/>
</dbReference>
<organism evidence="1 2">
    <name type="scientific">Penicillium thymicola</name>
    <dbReference type="NCBI Taxonomy" id="293382"/>
    <lineage>
        <taxon>Eukaryota</taxon>
        <taxon>Fungi</taxon>
        <taxon>Dikarya</taxon>
        <taxon>Ascomycota</taxon>
        <taxon>Pezizomycotina</taxon>
        <taxon>Eurotiomycetes</taxon>
        <taxon>Eurotiomycetidae</taxon>
        <taxon>Eurotiales</taxon>
        <taxon>Aspergillaceae</taxon>
        <taxon>Penicillium</taxon>
    </lineage>
</organism>
<reference evidence="1" key="1">
    <citation type="submission" date="2015-06" db="EMBL/GenBank/DDBJ databases">
        <authorList>
            <person name="Nguyen H."/>
        </authorList>
    </citation>
    <scope>NUCLEOTIDE SEQUENCE</scope>
    <source>
        <strain evidence="1">DAOM 180753</strain>
    </source>
</reference>
<keyword evidence="2" id="KW-1185">Reference proteome</keyword>